<dbReference type="Pfam" id="PF01023">
    <property type="entry name" value="S_100"/>
    <property type="match status" value="1"/>
</dbReference>
<keyword evidence="6" id="KW-1185">Reference proteome</keyword>
<evidence type="ECO:0000256" key="2">
    <source>
        <dbReference type="ARBA" id="ARBA00022837"/>
    </source>
</evidence>
<organism evidence="5 6">
    <name type="scientific">Cnephaeus nilssonii</name>
    <name type="common">Northern bat</name>
    <name type="synonym">Eptesicus nilssonii</name>
    <dbReference type="NCBI Taxonomy" id="3371016"/>
    <lineage>
        <taxon>Eukaryota</taxon>
        <taxon>Metazoa</taxon>
        <taxon>Chordata</taxon>
        <taxon>Craniata</taxon>
        <taxon>Vertebrata</taxon>
        <taxon>Euteleostomi</taxon>
        <taxon>Mammalia</taxon>
        <taxon>Eutheria</taxon>
        <taxon>Laurasiatheria</taxon>
        <taxon>Chiroptera</taxon>
        <taxon>Yangochiroptera</taxon>
        <taxon>Vespertilionidae</taxon>
        <taxon>Cnephaeus</taxon>
    </lineage>
</organism>
<dbReference type="GO" id="GO:0042056">
    <property type="term" value="F:chemoattractant activity"/>
    <property type="evidence" value="ECO:0007669"/>
    <property type="project" value="TreeGrafter"/>
</dbReference>
<dbReference type="PROSITE" id="PS00018">
    <property type="entry name" value="EF_HAND_1"/>
    <property type="match status" value="1"/>
</dbReference>
<dbReference type="GO" id="GO:0005509">
    <property type="term" value="F:calcium ion binding"/>
    <property type="evidence" value="ECO:0007669"/>
    <property type="project" value="InterPro"/>
</dbReference>
<dbReference type="GO" id="GO:0005737">
    <property type="term" value="C:cytoplasm"/>
    <property type="evidence" value="ECO:0007669"/>
    <property type="project" value="TreeGrafter"/>
</dbReference>
<dbReference type="PANTHER" id="PTHR11639">
    <property type="entry name" value="S100 CALCIUM-BINDING PROTEIN"/>
    <property type="match status" value="1"/>
</dbReference>
<dbReference type="Gene3D" id="1.10.238.10">
    <property type="entry name" value="EF-hand"/>
    <property type="match status" value="1"/>
</dbReference>
<dbReference type="SMART" id="SM01394">
    <property type="entry name" value="S_100"/>
    <property type="match status" value="1"/>
</dbReference>
<dbReference type="AlphaFoldDB" id="A0AA40HDD1"/>
<dbReference type="InterPro" id="IPR013787">
    <property type="entry name" value="S100_Ca-bd_sub"/>
</dbReference>
<accession>A0AA40HDD1</accession>
<dbReference type="GO" id="GO:0048306">
    <property type="term" value="F:calcium-dependent protein binding"/>
    <property type="evidence" value="ECO:0007669"/>
    <property type="project" value="TreeGrafter"/>
</dbReference>
<comment type="caution">
    <text evidence="5">The sequence shown here is derived from an EMBL/GenBank/DDBJ whole genome shotgun (WGS) entry which is preliminary data.</text>
</comment>
<evidence type="ECO:0000256" key="1">
    <source>
        <dbReference type="ARBA" id="ARBA00022723"/>
    </source>
</evidence>
<evidence type="ECO:0000313" key="6">
    <source>
        <dbReference type="Proteomes" id="UP001177744"/>
    </source>
</evidence>
<dbReference type="SMART" id="SM00054">
    <property type="entry name" value="EFh"/>
    <property type="match status" value="1"/>
</dbReference>
<evidence type="ECO:0000256" key="3">
    <source>
        <dbReference type="SAM" id="MobiDB-lite"/>
    </source>
</evidence>
<feature type="region of interest" description="Disordered" evidence="3">
    <location>
        <begin position="1"/>
        <end position="20"/>
    </location>
</feature>
<dbReference type="CDD" id="cd00213">
    <property type="entry name" value="S-100"/>
    <property type="match status" value="1"/>
</dbReference>
<name>A0AA40HDD1_CNENI</name>
<dbReference type="InterPro" id="IPR011992">
    <property type="entry name" value="EF-hand-dom_pair"/>
</dbReference>
<keyword evidence="2" id="KW-0106">Calcium</keyword>
<sequence length="160" mass="18384">MGREGPETRPAGSKGQRRLGLAQRSFSTVPSCSTSTSLTWPLSRCHQRGPAAMTATPVEESLFRIIHSYHQYAAREGDVETLSLEELKALLMDNVPRFMESLGRKKPYFVTALFRAADKDKDNQICFDEFLYVLGRLLRDYHLRYHRQRCAHYCAQHGLY</sequence>
<dbReference type="InterPro" id="IPR018247">
    <property type="entry name" value="EF_Hand_1_Ca_BS"/>
</dbReference>
<dbReference type="InterPro" id="IPR034325">
    <property type="entry name" value="S-100_dom"/>
</dbReference>
<protein>
    <recommendedName>
        <fullName evidence="4">EF-hand domain-containing protein</fullName>
    </recommendedName>
</protein>
<dbReference type="GO" id="GO:0046914">
    <property type="term" value="F:transition metal ion binding"/>
    <property type="evidence" value="ECO:0007669"/>
    <property type="project" value="InterPro"/>
</dbReference>
<dbReference type="Proteomes" id="UP001177744">
    <property type="component" value="Unassembled WGS sequence"/>
</dbReference>
<dbReference type="EMBL" id="JAULJE010000022">
    <property type="protein sequence ID" value="KAK1329103.1"/>
    <property type="molecule type" value="Genomic_DNA"/>
</dbReference>
<dbReference type="GO" id="GO:0043542">
    <property type="term" value="P:endothelial cell migration"/>
    <property type="evidence" value="ECO:0007669"/>
    <property type="project" value="TreeGrafter"/>
</dbReference>
<dbReference type="GO" id="GO:0070062">
    <property type="term" value="C:extracellular exosome"/>
    <property type="evidence" value="ECO:0007669"/>
    <property type="project" value="TreeGrafter"/>
</dbReference>
<dbReference type="SUPFAM" id="SSF47473">
    <property type="entry name" value="EF-hand"/>
    <property type="match status" value="1"/>
</dbReference>
<evidence type="ECO:0000259" key="4">
    <source>
        <dbReference type="PROSITE" id="PS50222"/>
    </source>
</evidence>
<reference evidence="5" key="1">
    <citation type="submission" date="2023-06" db="EMBL/GenBank/DDBJ databases">
        <title>Reference genome for the Northern bat (Eptesicus nilssonii), a most northern bat species.</title>
        <authorList>
            <person name="Laine V.N."/>
            <person name="Pulliainen A.T."/>
            <person name="Lilley T.M."/>
        </authorList>
    </citation>
    <scope>NUCLEOTIDE SEQUENCE</scope>
    <source>
        <strain evidence="5">BLF_Eptnil</strain>
        <tissue evidence="5">Kidney</tissue>
    </source>
</reference>
<dbReference type="PANTHER" id="PTHR11639:SF29">
    <property type="entry name" value="PROTEIN S100-A15A"/>
    <property type="match status" value="1"/>
</dbReference>
<keyword evidence="1" id="KW-0479">Metal-binding</keyword>
<dbReference type="PROSITE" id="PS50222">
    <property type="entry name" value="EF_HAND_2"/>
    <property type="match status" value="1"/>
</dbReference>
<proteinExistence type="predicted"/>
<evidence type="ECO:0000313" key="5">
    <source>
        <dbReference type="EMBL" id="KAK1329103.1"/>
    </source>
</evidence>
<dbReference type="InterPro" id="IPR002048">
    <property type="entry name" value="EF_hand_dom"/>
</dbReference>
<feature type="domain" description="EF-hand" evidence="4">
    <location>
        <begin position="112"/>
        <end position="140"/>
    </location>
</feature>
<gene>
    <name evidence="5" type="ORF">QTO34_011281</name>
</gene>